<dbReference type="InterPro" id="IPR012334">
    <property type="entry name" value="Pectin_lyas_fold"/>
</dbReference>
<comment type="subcellular location">
    <subcellularLocation>
        <location evidence="1 11">Secreted</location>
    </subcellularLocation>
</comment>
<keyword evidence="11" id="KW-0119">Carbohydrate metabolism</keyword>
<protein>
    <recommendedName>
        <fullName evidence="10">pectin lyase</fullName>
        <ecNumber evidence="10">4.2.2.10</ecNumber>
    </recommendedName>
</protein>
<dbReference type="GO" id="GO:0000272">
    <property type="term" value="P:polysaccharide catabolic process"/>
    <property type="evidence" value="ECO:0007669"/>
    <property type="project" value="UniProtKB-KW"/>
</dbReference>
<dbReference type="Proteomes" id="UP000050424">
    <property type="component" value="Unassembled WGS sequence"/>
</dbReference>
<evidence type="ECO:0000256" key="1">
    <source>
        <dbReference type="ARBA" id="ARBA00004613"/>
    </source>
</evidence>
<dbReference type="EC" id="4.2.2.10" evidence="10"/>
<accession>A0A0N8H7C1</accession>
<dbReference type="OrthoDB" id="1637350at2759"/>
<evidence type="ECO:0000313" key="13">
    <source>
        <dbReference type="EMBL" id="KPM41356.1"/>
    </source>
</evidence>
<evidence type="ECO:0000313" key="14">
    <source>
        <dbReference type="Proteomes" id="UP000050424"/>
    </source>
</evidence>
<dbReference type="GO" id="GO:0047490">
    <property type="term" value="F:pectin lyase activity"/>
    <property type="evidence" value="ECO:0007669"/>
    <property type="project" value="UniProtKB-EC"/>
</dbReference>
<dbReference type="InterPro" id="IPR011050">
    <property type="entry name" value="Pectin_lyase_fold/virulence"/>
</dbReference>
<gene>
    <name evidence="13" type="ORF">AK830_g5173</name>
</gene>
<evidence type="ECO:0000256" key="10">
    <source>
        <dbReference type="ARBA" id="ARBA00039082"/>
    </source>
</evidence>
<keyword evidence="14" id="KW-1185">Reference proteome</keyword>
<comment type="catalytic activity">
    <reaction evidence="8">
        <text>Eliminative cleavage of (1-&gt;4)-alpha-D-galacturonan methyl ester to give oligosaccharides with 4-deoxy-6-O-methyl-alpha-D-galact-4-enuronosyl groups at their non-reducing ends.</text>
        <dbReference type="EC" id="4.2.2.10"/>
    </reaction>
</comment>
<reference evidence="13 14" key="1">
    <citation type="submission" date="2015-09" db="EMBL/GenBank/DDBJ databases">
        <title>Draft genome of a European isolate of the apple canker pathogen Neonectria ditissima.</title>
        <authorList>
            <person name="Gomez-Cortecero A."/>
            <person name="Harrison R.J."/>
            <person name="Armitage A.D."/>
        </authorList>
    </citation>
    <scope>NUCLEOTIDE SEQUENCE [LARGE SCALE GENOMIC DNA]</scope>
    <source>
        <strain evidence="13 14">R09/05</strain>
    </source>
</reference>
<dbReference type="EMBL" id="LKCW01000066">
    <property type="protein sequence ID" value="KPM41356.1"/>
    <property type="molecule type" value="Genomic_DNA"/>
</dbReference>
<keyword evidence="4" id="KW-0732">Signal</keyword>
<comment type="caution">
    <text evidence="13">The sequence shown here is derived from an EMBL/GenBank/DDBJ whole genome shotgun (WGS) entry which is preliminary data.</text>
</comment>
<proteinExistence type="inferred from homology"/>
<evidence type="ECO:0000256" key="9">
    <source>
        <dbReference type="ARBA" id="ARBA00037631"/>
    </source>
</evidence>
<sequence length="391" mass="41492">MKFELLYAVAIAASRVRAQVSGTAFGFAAGTTGGGDATPQSPSSLTELVTWLTDDTPRVILIDKTWDFRQSEGTTSGQCCSDPSTTVCSGGTSKGQAWIQDTCTSPSTWVDCTYYKSAKTPIDLGSNKSIVGVGSAGVIVGKGLRIRGGASNIIIQNIHITNLNPQYVWGGDALTLDGADRVWIDHNKFSLIGRQMLVSGWGVAGRVTISNNEFDGVTDWSAGCNGKHYWTMLFLGEADFYTFSGNWVHDVSGRAPHMGTDATESEIIFHAVNNYFQDIGGHAFDINTNVWALLEGNYFDNVDTPLTSGSQSSGGEIYSVVTVDNASGCSASLGYICEWNRLTGSGAFPSLTSSAVLSKLAPYKDSLIDHIAVAEVPTSVVENAGVGRISS</sequence>
<dbReference type="AlphaFoldDB" id="A0A0N8H7C1"/>
<dbReference type="STRING" id="78410.A0A0N8H7C1"/>
<comment type="function">
    <text evidence="9">Pectinolytic enzymes consist of four classes of enzymes: pectin lyase, polygalacturonase, pectin methylesterase and rhamnogalacturonase. Among pectinolytic enzymes, pectin lyase is the most important in depolymerization of pectin, since it cleaves internal glycosidic bonds of highly methylated pectins.</text>
</comment>
<dbReference type="SMART" id="SM00656">
    <property type="entry name" value="Amb_all"/>
    <property type="match status" value="1"/>
</dbReference>
<evidence type="ECO:0000256" key="2">
    <source>
        <dbReference type="ARBA" id="ARBA00010980"/>
    </source>
</evidence>
<dbReference type="Pfam" id="PF00544">
    <property type="entry name" value="Pectate_lyase_4"/>
    <property type="match status" value="1"/>
</dbReference>
<evidence type="ECO:0000256" key="6">
    <source>
        <dbReference type="ARBA" id="ARBA00023180"/>
    </source>
</evidence>
<dbReference type="GO" id="GO:0030570">
    <property type="term" value="F:pectate lyase activity"/>
    <property type="evidence" value="ECO:0007669"/>
    <property type="project" value="InterPro"/>
</dbReference>
<dbReference type="PANTHER" id="PTHR31683:SF67">
    <property type="entry name" value="PECTIN LYASE F-RELATED"/>
    <property type="match status" value="1"/>
</dbReference>
<evidence type="ECO:0000256" key="3">
    <source>
        <dbReference type="ARBA" id="ARBA00022525"/>
    </source>
</evidence>
<dbReference type="FunFam" id="2.160.20.10:FF:000003">
    <property type="entry name" value="Pectin lyase F"/>
    <property type="match status" value="1"/>
</dbReference>
<name>A0A0N8H7C1_9HYPO</name>
<evidence type="ECO:0000256" key="11">
    <source>
        <dbReference type="RuleBase" id="RU361173"/>
    </source>
</evidence>
<dbReference type="InterPro" id="IPR002022">
    <property type="entry name" value="Pec_lyase"/>
</dbReference>
<dbReference type="Gene3D" id="2.160.20.10">
    <property type="entry name" value="Single-stranded right-handed beta-helix, Pectin lyase-like"/>
    <property type="match status" value="1"/>
</dbReference>
<organism evidence="13 14">
    <name type="scientific">Neonectria ditissima</name>
    <dbReference type="NCBI Taxonomy" id="78410"/>
    <lineage>
        <taxon>Eukaryota</taxon>
        <taxon>Fungi</taxon>
        <taxon>Dikarya</taxon>
        <taxon>Ascomycota</taxon>
        <taxon>Pezizomycotina</taxon>
        <taxon>Sordariomycetes</taxon>
        <taxon>Hypocreomycetidae</taxon>
        <taxon>Hypocreales</taxon>
        <taxon>Nectriaceae</taxon>
        <taxon>Neonectria</taxon>
    </lineage>
</organism>
<evidence type="ECO:0000256" key="5">
    <source>
        <dbReference type="ARBA" id="ARBA00023157"/>
    </source>
</evidence>
<comment type="similarity">
    <text evidence="2 11">Belongs to the polysaccharide lyase 1 family.</text>
</comment>
<keyword evidence="3 11" id="KW-0964">Secreted</keyword>
<dbReference type="GO" id="GO:0005576">
    <property type="term" value="C:extracellular region"/>
    <property type="evidence" value="ECO:0007669"/>
    <property type="project" value="UniProtKB-SubCell"/>
</dbReference>
<dbReference type="PANTHER" id="PTHR31683">
    <property type="entry name" value="PECTATE LYASE 18-RELATED"/>
    <property type="match status" value="1"/>
</dbReference>
<keyword evidence="6" id="KW-0325">Glycoprotein</keyword>
<dbReference type="SUPFAM" id="SSF51126">
    <property type="entry name" value="Pectin lyase-like"/>
    <property type="match status" value="1"/>
</dbReference>
<feature type="domain" description="Pectate lyase" evidence="12">
    <location>
        <begin position="92"/>
        <end position="305"/>
    </location>
</feature>
<evidence type="ECO:0000256" key="8">
    <source>
        <dbReference type="ARBA" id="ARBA00036818"/>
    </source>
</evidence>
<dbReference type="InterPro" id="IPR045032">
    <property type="entry name" value="PEL"/>
</dbReference>
<keyword evidence="7 11" id="KW-0456">Lyase</keyword>
<evidence type="ECO:0000256" key="7">
    <source>
        <dbReference type="ARBA" id="ARBA00023239"/>
    </source>
</evidence>
<keyword evidence="11" id="KW-0624">Polysaccharide degradation</keyword>
<evidence type="ECO:0000259" key="12">
    <source>
        <dbReference type="SMART" id="SM00656"/>
    </source>
</evidence>
<keyword evidence="5" id="KW-1015">Disulfide bond</keyword>
<evidence type="ECO:0000256" key="4">
    <source>
        <dbReference type="ARBA" id="ARBA00022729"/>
    </source>
</evidence>